<gene>
    <name evidence="4" type="ORF">GMLC_17760</name>
</gene>
<accession>A0A6V8N8U7</accession>
<feature type="signal peptide" evidence="3">
    <location>
        <begin position="1"/>
        <end position="22"/>
    </location>
</feature>
<organism evidence="4 5">
    <name type="scientific">Geomonas limicola</name>
    <dbReference type="NCBI Taxonomy" id="2740186"/>
    <lineage>
        <taxon>Bacteria</taxon>
        <taxon>Pseudomonadati</taxon>
        <taxon>Thermodesulfobacteriota</taxon>
        <taxon>Desulfuromonadia</taxon>
        <taxon>Geobacterales</taxon>
        <taxon>Geobacteraceae</taxon>
        <taxon>Geomonas</taxon>
    </lineage>
</organism>
<dbReference type="PANTHER" id="PTHR10009:SF18">
    <property type="entry name" value="PROTEIN YELLOW-LIKE PROTEIN"/>
    <property type="match status" value="1"/>
</dbReference>
<keyword evidence="5" id="KW-1185">Reference proteome</keyword>
<dbReference type="RefSeq" id="WP_183360717.1">
    <property type="nucleotide sequence ID" value="NZ_BLXZ01000003.1"/>
</dbReference>
<evidence type="ECO:0000313" key="5">
    <source>
        <dbReference type="Proteomes" id="UP000587586"/>
    </source>
</evidence>
<dbReference type="SUPFAM" id="SSF101898">
    <property type="entry name" value="NHL repeat"/>
    <property type="match status" value="1"/>
</dbReference>
<dbReference type="EMBL" id="BLXZ01000003">
    <property type="protein sequence ID" value="GFO68197.1"/>
    <property type="molecule type" value="Genomic_DNA"/>
</dbReference>
<dbReference type="GO" id="GO:0005576">
    <property type="term" value="C:extracellular region"/>
    <property type="evidence" value="ECO:0007669"/>
    <property type="project" value="UniProtKB-SubCell"/>
</dbReference>
<sequence length="361" mass="39376">MKATLPRLTALVALAVTLSGCASTPARTPVFSPLTEVARSERQWTGIAMTRDGRLFVNYPRWSDQVPFSVGELQPDGSVLPYPDPEMNRWEPGLDPATHLVCVQSVVVDEWGFLWILDPANPKFQGVVPGGPKLLKVDPGSGRVLQTIRYAAPVIDGNSYLNDVRIDPVRRVAYLTDSGSGALVVTDLVSGVSRRLLASDPSTHSERVTLVIEGRPWRRPDGSLPSVHADGIALDSKGEYLYYQALTGRTLYRIPTSSLRDPQLSAAELSAKVERVGDTGAADGLWFGSDGRLYLSAIEENAVKVFVPGQKPEIVVQSPELDWPDSFAQGPDGSIFVTASQINRGPNPGTPYRIFRFRPNR</sequence>
<evidence type="ECO:0000256" key="3">
    <source>
        <dbReference type="SAM" id="SignalP"/>
    </source>
</evidence>
<reference evidence="5" key="1">
    <citation type="submission" date="2020-06" db="EMBL/GenBank/DDBJ databases">
        <title>Draft genomic sequecing of Geomonas sp. Red745.</title>
        <authorList>
            <person name="Itoh H."/>
            <person name="Xu Z.X."/>
            <person name="Ushijima N."/>
            <person name="Masuda Y."/>
            <person name="Shiratori Y."/>
            <person name="Senoo K."/>
        </authorList>
    </citation>
    <scope>NUCLEOTIDE SEQUENCE [LARGE SCALE GENOMIC DNA]</scope>
    <source>
        <strain evidence="5">Red745</strain>
    </source>
</reference>
<name>A0A6V8N8U7_9BACT</name>
<dbReference type="Gene3D" id="2.120.10.30">
    <property type="entry name" value="TolB, C-terminal domain"/>
    <property type="match status" value="1"/>
</dbReference>
<dbReference type="InterPro" id="IPR011042">
    <property type="entry name" value="6-blade_b-propeller_TolB-like"/>
</dbReference>
<keyword evidence="3" id="KW-0732">Signal</keyword>
<protein>
    <submittedName>
        <fullName evidence="4">Gluconolaconase</fullName>
    </submittedName>
</protein>
<dbReference type="InterPro" id="IPR017996">
    <property type="entry name" value="MRJP/yellow-related"/>
</dbReference>
<feature type="chain" id="PRO_5027653932" evidence="3">
    <location>
        <begin position="23"/>
        <end position="361"/>
    </location>
</feature>
<dbReference type="AlphaFoldDB" id="A0A6V8N8U7"/>
<evidence type="ECO:0000313" key="4">
    <source>
        <dbReference type="EMBL" id="GFO68197.1"/>
    </source>
</evidence>
<dbReference type="Pfam" id="PF03022">
    <property type="entry name" value="MRJP"/>
    <property type="match status" value="1"/>
</dbReference>
<evidence type="ECO:0000256" key="2">
    <source>
        <dbReference type="ARBA" id="ARBA00022525"/>
    </source>
</evidence>
<proteinExistence type="predicted"/>
<dbReference type="PANTHER" id="PTHR10009">
    <property type="entry name" value="PROTEIN YELLOW-RELATED"/>
    <property type="match status" value="1"/>
</dbReference>
<dbReference type="Proteomes" id="UP000587586">
    <property type="component" value="Unassembled WGS sequence"/>
</dbReference>
<comment type="caution">
    <text evidence="4">The sequence shown here is derived from an EMBL/GenBank/DDBJ whole genome shotgun (WGS) entry which is preliminary data.</text>
</comment>
<comment type="subcellular location">
    <subcellularLocation>
        <location evidence="1">Secreted</location>
    </subcellularLocation>
</comment>
<evidence type="ECO:0000256" key="1">
    <source>
        <dbReference type="ARBA" id="ARBA00004613"/>
    </source>
</evidence>
<keyword evidence="2" id="KW-0964">Secreted</keyword>
<dbReference type="PROSITE" id="PS51257">
    <property type="entry name" value="PROKAR_LIPOPROTEIN"/>
    <property type="match status" value="1"/>
</dbReference>